<protein>
    <submittedName>
        <fullName evidence="1">Uncharacterized protein</fullName>
    </submittedName>
</protein>
<dbReference type="AlphaFoldDB" id="A0A081CM53"/>
<dbReference type="RefSeq" id="XP_014653961.1">
    <property type="nucleotide sequence ID" value="XM_014798475.1"/>
</dbReference>
<name>A0A081CM53_PSEA2</name>
<reference evidence="2" key="1">
    <citation type="journal article" date="2014" name="Genome Announc.">
        <title>Draft Genome Sequence of the Yeast Pseudozyma antarctica Type Strain JCM10317, a Producer of the Glycolipid Biosurfactants, Mannosylerythritol Lipids.</title>
        <authorList>
            <person name="Saika A."/>
            <person name="Koike H."/>
            <person name="Hori T."/>
            <person name="Fukuoka T."/>
            <person name="Sato S."/>
            <person name="Habe H."/>
            <person name="Kitamoto D."/>
            <person name="Morita T."/>
        </authorList>
    </citation>
    <scope>NUCLEOTIDE SEQUENCE [LARGE SCALE GENOMIC DNA]</scope>
    <source>
        <strain evidence="2">JCM 10317</strain>
    </source>
</reference>
<proteinExistence type="predicted"/>
<dbReference type="Proteomes" id="UP000053758">
    <property type="component" value="Unassembled WGS sequence"/>
</dbReference>
<evidence type="ECO:0000313" key="1">
    <source>
        <dbReference type="EMBL" id="GAK67749.1"/>
    </source>
</evidence>
<dbReference type="GeneID" id="26306795"/>
<organism evidence="1 2">
    <name type="scientific">Pseudozyma antarctica</name>
    <name type="common">Yeast</name>
    <name type="synonym">Candida antarctica</name>
    <dbReference type="NCBI Taxonomy" id="84753"/>
    <lineage>
        <taxon>Eukaryota</taxon>
        <taxon>Fungi</taxon>
        <taxon>Dikarya</taxon>
        <taxon>Basidiomycota</taxon>
        <taxon>Ustilaginomycotina</taxon>
        <taxon>Ustilaginomycetes</taxon>
        <taxon>Ustilaginales</taxon>
        <taxon>Ustilaginaceae</taxon>
        <taxon>Moesziomyces</taxon>
    </lineage>
</organism>
<dbReference type="EMBL" id="DF830088">
    <property type="protein sequence ID" value="GAK67749.1"/>
    <property type="molecule type" value="Genomic_DNA"/>
</dbReference>
<sequence>MGPKRQDKAGEGGDPVEEGNNPEAEVAIEAPRGEPEQVRLDNKITEQRFSYDKMLKAMEVVTPKLNRLNFFAWRVKVFNALQTITYGLKHVQRKIHPGSELWDETYDVWIRQAIASSVRTWHEKRDWI</sequence>
<accession>A0A081CM53</accession>
<evidence type="ECO:0000313" key="2">
    <source>
        <dbReference type="Proteomes" id="UP000053758"/>
    </source>
</evidence>
<dbReference type="HOGENOM" id="CLU_1959274_0_0_1"/>
<gene>
    <name evidence="1" type="ORF">PAN0_021c5978</name>
</gene>
<keyword evidence="2" id="KW-1185">Reference proteome</keyword>